<comment type="caution">
    <text evidence="1">The sequence shown here is derived from an EMBL/GenBank/DDBJ whole genome shotgun (WGS) entry which is preliminary data.</text>
</comment>
<keyword evidence="2" id="KW-1185">Reference proteome</keyword>
<accession>A0A0C1F4N9</accession>
<sequence length="92" mass="9117">MPNAARLNDPTDHGGVIVGPCCPTVLIGGMPAANLGDMHICPPPESPPHLSTPFPLGSSTVLIGGKPALHVGDSAGYGAKIILGCPTVIIGS</sequence>
<dbReference type="CDD" id="cd14739">
    <property type="entry name" value="PAAR_3"/>
    <property type="match status" value="1"/>
</dbReference>
<organism evidence="1 2">
    <name type="scientific">Kaistella jeonii</name>
    <dbReference type="NCBI Taxonomy" id="266749"/>
    <lineage>
        <taxon>Bacteria</taxon>
        <taxon>Pseudomonadati</taxon>
        <taxon>Bacteroidota</taxon>
        <taxon>Flavobacteriia</taxon>
        <taxon>Flavobacteriales</taxon>
        <taxon>Weeksellaceae</taxon>
        <taxon>Chryseobacterium group</taxon>
        <taxon>Kaistella</taxon>
    </lineage>
</organism>
<dbReference type="Pfam" id="PF05488">
    <property type="entry name" value="PAAR_motif"/>
    <property type="match status" value="1"/>
</dbReference>
<dbReference type="InterPro" id="IPR008727">
    <property type="entry name" value="PAAR_motif"/>
</dbReference>
<reference evidence="1 2" key="1">
    <citation type="submission" date="2014-10" db="EMBL/GenBank/DDBJ databases">
        <title>Kaistella jeonii genome.</title>
        <authorList>
            <person name="Clayton J.T."/>
            <person name="Newman J.D."/>
        </authorList>
    </citation>
    <scope>NUCLEOTIDE SEQUENCE [LARGE SCALE GENOMIC DNA]</scope>
    <source>
        <strain evidence="1 2">DSM 17048</strain>
    </source>
</reference>
<dbReference type="OrthoDB" id="9807902at2"/>
<dbReference type="AlphaFoldDB" id="A0A0C1F4N9"/>
<dbReference type="EMBL" id="JSYL01000011">
    <property type="protein sequence ID" value="KIA88077.1"/>
    <property type="molecule type" value="Genomic_DNA"/>
</dbReference>
<gene>
    <name evidence="1" type="ORF">OA86_12825</name>
</gene>
<dbReference type="RefSeq" id="WP_039354009.1">
    <property type="nucleotide sequence ID" value="NZ_FOLA01000013.1"/>
</dbReference>
<protein>
    <submittedName>
        <fullName evidence="1">PaaR repeat-containing protein</fullName>
    </submittedName>
</protein>
<name>A0A0C1F4N9_9FLAO</name>
<proteinExistence type="predicted"/>
<evidence type="ECO:0000313" key="1">
    <source>
        <dbReference type="EMBL" id="KIA88077.1"/>
    </source>
</evidence>
<dbReference type="Proteomes" id="UP000031473">
    <property type="component" value="Unassembled WGS sequence"/>
</dbReference>
<dbReference type="Gene3D" id="2.60.200.60">
    <property type="match status" value="1"/>
</dbReference>
<evidence type="ECO:0000313" key="2">
    <source>
        <dbReference type="Proteomes" id="UP000031473"/>
    </source>
</evidence>
<dbReference type="STRING" id="266749.SAMN05421876_11361"/>